<accession>A0AA37FV22</accession>
<proteinExistence type="predicted"/>
<dbReference type="AlphaFoldDB" id="A0AA37FV22"/>
<name>A0AA37FV22_AERCA</name>
<comment type="caution">
    <text evidence="1">The sequence shown here is derived from an EMBL/GenBank/DDBJ whole genome shotgun (WGS) entry which is preliminary data.</text>
</comment>
<sequence length="248" mass="27447">MALDHGILNVPLTKRNGDMDKQLAQFTQERTKARKGAHKEAKARYRDEKAIAQRMLDIAGPQLLAEWAVKKGMTERAFRTFLVDLINDKPGKAKKVLELIVQNGALPPHTQPTEDIAKAAVRGQLFASISSLNVVSKALGFDQSKIYVTLDGQQIHVAEKVASDNLVQASGKTIMKAVQGQEKIRDAQQLRLIERITRGRTRGAGAGGFNRDIGNIEHRINDANTKISLLQGELKRRISTIAVQWQAK</sequence>
<organism evidence="1 2">
    <name type="scientific">Aeromonas caviae</name>
    <name type="common">Aeromonas punctata</name>
    <dbReference type="NCBI Taxonomy" id="648"/>
    <lineage>
        <taxon>Bacteria</taxon>
        <taxon>Pseudomonadati</taxon>
        <taxon>Pseudomonadota</taxon>
        <taxon>Gammaproteobacteria</taxon>
        <taxon>Aeromonadales</taxon>
        <taxon>Aeromonadaceae</taxon>
        <taxon>Aeromonas</taxon>
    </lineage>
</organism>
<protein>
    <submittedName>
        <fullName evidence="1">Uncharacterized protein</fullName>
    </submittedName>
</protein>
<dbReference type="RefSeq" id="WP_199428399.1">
    <property type="nucleotide sequence ID" value="NZ_AP024941.1"/>
</dbReference>
<dbReference type="Proteomes" id="UP000886934">
    <property type="component" value="Unassembled WGS sequence"/>
</dbReference>
<reference evidence="1" key="1">
    <citation type="submission" date="2021-07" db="EMBL/GenBank/DDBJ databases">
        <title>Draft genome sequence of carbapenem-resistant Aeromonas spp. in Japan.</title>
        <authorList>
            <person name="Maehana S."/>
            <person name="Suzuki M."/>
            <person name="Kitasato H."/>
        </authorList>
    </citation>
    <scope>NUCLEOTIDE SEQUENCE</scope>
    <source>
        <strain evidence="1">KAM351</strain>
    </source>
</reference>
<evidence type="ECO:0000313" key="2">
    <source>
        <dbReference type="Proteomes" id="UP000886934"/>
    </source>
</evidence>
<evidence type="ECO:0000313" key="1">
    <source>
        <dbReference type="EMBL" id="GJA63367.1"/>
    </source>
</evidence>
<dbReference type="EMBL" id="BPNN01000024">
    <property type="protein sequence ID" value="GJA63367.1"/>
    <property type="molecule type" value="Genomic_DNA"/>
</dbReference>
<gene>
    <name evidence="1" type="ORF">KAM351_19780</name>
</gene>